<organism evidence="2 3">
    <name type="scientific">Vitis vinifera</name>
    <name type="common">Grape</name>
    <dbReference type="NCBI Taxonomy" id="29760"/>
    <lineage>
        <taxon>Eukaryota</taxon>
        <taxon>Viridiplantae</taxon>
        <taxon>Streptophyta</taxon>
        <taxon>Embryophyta</taxon>
        <taxon>Tracheophyta</taxon>
        <taxon>Spermatophyta</taxon>
        <taxon>Magnoliopsida</taxon>
        <taxon>eudicotyledons</taxon>
        <taxon>Gunneridae</taxon>
        <taxon>Pentapetalae</taxon>
        <taxon>rosids</taxon>
        <taxon>Vitales</taxon>
        <taxon>Vitaceae</taxon>
        <taxon>Viteae</taxon>
        <taxon>Vitis</taxon>
    </lineage>
</organism>
<dbReference type="AlphaFoldDB" id="F6GYJ1"/>
<dbReference type="HOGENOM" id="CLU_3352130_0_0_1"/>
<evidence type="ECO:0000313" key="2">
    <source>
        <dbReference type="EMBL" id="CCB45027.1"/>
    </source>
</evidence>
<accession>F6GYJ1</accession>
<dbReference type="PaxDb" id="29760-VIT_09s0054g01400.t01"/>
<name>F6GYJ1_VITVI</name>
<dbReference type="EMBL" id="FN594972">
    <property type="protein sequence ID" value="CCB45027.1"/>
    <property type="molecule type" value="Genomic_DNA"/>
</dbReference>
<keyword evidence="3" id="KW-1185">Reference proteome</keyword>
<evidence type="ECO:0000256" key="1">
    <source>
        <dbReference type="SAM" id="MobiDB-lite"/>
    </source>
</evidence>
<evidence type="ECO:0000313" key="3">
    <source>
        <dbReference type="Proteomes" id="UP000009183"/>
    </source>
</evidence>
<feature type="compositionally biased region" description="Basic residues" evidence="1">
    <location>
        <begin position="17"/>
        <end position="31"/>
    </location>
</feature>
<dbReference type="InParanoid" id="F6GYJ1"/>
<sequence>MGLGPMGTRGSPTPLHKPIRLRKSMYTKGRSRSMEDV</sequence>
<feature type="region of interest" description="Disordered" evidence="1">
    <location>
        <begin position="1"/>
        <end position="37"/>
    </location>
</feature>
<dbReference type="Proteomes" id="UP000009183">
    <property type="component" value="Chromosome 9"/>
</dbReference>
<proteinExistence type="predicted"/>
<protein>
    <submittedName>
        <fullName evidence="2">Uncharacterized protein</fullName>
    </submittedName>
</protein>
<gene>
    <name evidence="2" type="ordered locus">VIT_09s0054g01400</name>
</gene>
<reference evidence="3" key="1">
    <citation type="journal article" date="2007" name="Nature">
        <title>The grapevine genome sequence suggests ancestral hexaploidization in major angiosperm phyla.</title>
        <authorList>
            <consortium name="The French-Italian Public Consortium for Grapevine Genome Characterization."/>
            <person name="Jaillon O."/>
            <person name="Aury J.-M."/>
            <person name="Noel B."/>
            <person name="Policriti A."/>
            <person name="Clepet C."/>
            <person name="Casagrande A."/>
            <person name="Choisne N."/>
            <person name="Aubourg S."/>
            <person name="Vitulo N."/>
            <person name="Jubin C."/>
            <person name="Vezzi A."/>
            <person name="Legeai F."/>
            <person name="Hugueney P."/>
            <person name="Dasilva C."/>
            <person name="Horner D."/>
            <person name="Mica E."/>
            <person name="Jublot D."/>
            <person name="Poulain J."/>
            <person name="Bruyere C."/>
            <person name="Billault A."/>
            <person name="Segurens B."/>
            <person name="Gouyvenoux M."/>
            <person name="Ugarte E."/>
            <person name="Cattonaro F."/>
            <person name="Anthouard V."/>
            <person name="Vico V."/>
            <person name="Del Fabbro C."/>
            <person name="Alaux M."/>
            <person name="Di Gaspero G."/>
            <person name="Dumas V."/>
            <person name="Felice N."/>
            <person name="Paillard S."/>
            <person name="Juman I."/>
            <person name="Moroldo M."/>
            <person name="Scalabrin S."/>
            <person name="Canaguier A."/>
            <person name="Le Clainche I."/>
            <person name="Malacrida G."/>
            <person name="Durand E."/>
            <person name="Pesole G."/>
            <person name="Laucou V."/>
            <person name="Chatelet P."/>
            <person name="Merdinoglu D."/>
            <person name="Delledonne M."/>
            <person name="Pezzotti M."/>
            <person name="Lecharny A."/>
            <person name="Scarpelli C."/>
            <person name="Artiguenave F."/>
            <person name="Pe M.E."/>
            <person name="Valle G."/>
            <person name="Morgante M."/>
            <person name="Caboche M."/>
            <person name="Adam-Blondon A.-F."/>
            <person name="Weissenbach J."/>
            <person name="Quetier F."/>
            <person name="Wincker P."/>
        </authorList>
    </citation>
    <scope>NUCLEOTIDE SEQUENCE [LARGE SCALE GENOMIC DNA]</scope>
    <source>
        <strain evidence="3">cv. Pinot noir / PN40024</strain>
    </source>
</reference>